<evidence type="ECO:0000256" key="3">
    <source>
        <dbReference type="SAM" id="MobiDB-lite"/>
    </source>
</evidence>
<comment type="subcellular location">
    <subcellularLocation>
        <location evidence="1">Secreted</location>
    </subcellularLocation>
</comment>
<dbReference type="Pfam" id="PF01391">
    <property type="entry name" value="Collagen"/>
    <property type="match status" value="1"/>
</dbReference>
<dbReference type="InterPro" id="IPR008160">
    <property type="entry name" value="Collagen"/>
</dbReference>
<organism evidence="6 7">
    <name type="scientific">Bacillus xiamenensis</name>
    <dbReference type="NCBI Taxonomy" id="1178537"/>
    <lineage>
        <taxon>Bacteria</taxon>
        <taxon>Bacillati</taxon>
        <taxon>Bacillota</taxon>
        <taxon>Bacilli</taxon>
        <taxon>Bacillales</taxon>
        <taxon>Bacillaceae</taxon>
        <taxon>Bacillus</taxon>
    </lineage>
</organism>
<evidence type="ECO:0000256" key="1">
    <source>
        <dbReference type="ARBA" id="ARBA00004613"/>
    </source>
</evidence>
<evidence type="ECO:0000313" key="6">
    <source>
        <dbReference type="EMBL" id="AOZ90509.1"/>
    </source>
</evidence>
<evidence type="ECO:0000256" key="4">
    <source>
        <dbReference type="SAM" id="Phobius"/>
    </source>
</evidence>
<dbReference type="Gene3D" id="1.20.5.320">
    <property type="entry name" value="6-Phosphogluconate Dehydrogenase, domain 3"/>
    <property type="match status" value="1"/>
</dbReference>
<gene>
    <name evidence="6" type="ORF">BK049_18330</name>
</gene>
<dbReference type="InterPro" id="IPR041415">
    <property type="entry name" value="BclA_C"/>
</dbReference>
<dbReference type="AlphaFoldDB" id="A0AAC9ILM1"/>
<dbReference type="Pfam" id="PF18573">
    <property type="entry name" value="BclA_C"/>
    <property type="match status" value="1"/>
</dbReference>
<keyword evidence="2" id="KW-0964">Secreted</keyword>
<dbReference type="SUPFAM" id="SSF49842">
    <property type="entry name" value="TNF-like"/>
    <property type="match status" value="1"/>
</dbReference>
<dbReference type="Gene3D" id="2.60.120.40">
    <property type="match status" value="1"/>
</dbReference>
<dbReference type="InterPro" id="IPR008983">
    <property type="entry name" value="Tumour_necrosis_fac-like_dom"/>
</dbReference>
<accession>A0AAC9ILM1</accession>
<dbReference type="InterPro" id="IPR050392">
    <property type="entry name" value="Collagen/C1q_domain"/>
</dbReference>
<feature type="region of interest" description="Disordered" evidence="3">
    <location>
        <begin position="16"/>
        <end position="56"/>
    </location>
</feature>
<feature type="domain" description="BclA C-terminal" evidence="5">
    <location>
        <begin position="66"/>
        <end position="194"/>
    </location>
</feature>
<dbReference type="PANTHER" id="PTHR15427">
    <property type="entry name" value="EMILIN ELASTIN MICROFIBRIL INTERFACE-LOCATED PROTEIN ELASTIN MICROFIBRIL INTERFACER"/>
    <property type="match status" value="1"/>
</dbReference>
<dbReference type="Proteomes" id="UP000177709">
    <property type="component" value="Chromosome"/>
</dbReference>
<sequence length="195" mass="18892">MCAQLNMCGGITGPTGATGLTGITGPTGATGPTGVTGPTGATGSTGLTGSTGDTGPTGTSLTTNSMYASNTSGSTVLVVLGGTAVTLPNNQSLDGFTVSGGNTVFTVPVSGRYFITYQINTNASLLAGTRVINNGTPIAGSILSPALSTSTYNVSLITTLAAGNQISLQIFGLIATAILLGGGSVGAALTIIRLE</sequence>
<proteinExistence type="predicted"/>
<dbReference type="PANTHER" id="PTHR15427:SF33">
    <property type="entry name" value="COLLAGEN IV NC1 DOMAIN-CONTAINING PROTEIN"/>
    <property type="match status" value="1"/>
</dbReference>
<feature type="transmembrane region" description="Helical" evidence="4">
    <location>
        <begin position="170"/>
        <end position="192"/>
    </location>
</feature>
<name>A0AAC9ILM1_9BACI</name>
<dbReference type="EMBL" id="CP017786">
    <property type="protein sequence ID" value="AOZ90509.1"/>
    <property type="molecule type" value="Genomic_DNA"/>
</dbReference>
<evidence type="ECO:0000313" key="7">
    <source>
        <dbReference type="Proteomes" id="UP000177709"/>
    </source>
</evidence>
<keyword evidence="4" id="KW-0472">Membrane</keyword>
<evidence type="ECO:0000256" key="2">
    <source>
        <dbReference type="ARBA" id="ARBA00022525"/>
    </source>
</evidence>
<keyword evidence="4" id="KW-1133">Transmembrane helix</keyword>
<protein>
    <recommendedName>
        <fullName evidence="5">BclA C-terminal domain-containing protein</fullName>
    </recommendedName>
</protein>
<dbReference type="KEGG" id="bxi:BK049_18330"/>
<keyword evidence="4" id="KW-0812">Transmembrane</keyword>
<dbReference type="RefSeq" id="WP_071169133.1">
    <property type="nucleotide sequence ID" value="NZ_CP017786.1"/>
</dbReference>
<reference evidence="6 7" key="1">
    <citation type="submission" date="2016-10" db="EMBL/GenBank/DDBJ databases">
        <title>Whole genome sequence of hyper active fibrinolysis bacterium Bacillus pumilus strain VV3 isolated from fermented rice.</title>
        <authorList>
            <person name="Mariadas V.A."/>
            <person name="Vijayaraghavan P."/>
            <person name="Dhandapani V."/>
        </authorList>
    </citation>
    <scope>NUCLEOTIDE SEQUENCE [LARGE SCALE GENOMIC DNA]</scope>
    <source>
        <strain evidence="6 7">VV3</strain>
    </source>
</reference>
<evidence type="ECO:0000259" key="5">
    <source>
        <dbReference type="Pfam" id="PF18573"/>
    </source>
</evidence>